<evidence type="ECO:0000256" key="1">
    <source>
        <dbReference type="ARBA" id="ARBA00004609"/>
    </source>
</evidence>
<gene>
    <name evidence="11" type="ORF">GJ744_001570</name>
</gene>
<feature type="domain" description="Copper acquisition factor BIM1-like" evidence="10">
    <location>
        <begin position="19"/>
        <end position="160"/>
    </location>
</feature>
<evidence type="ECO:0000313" key="12">
    <source>
        <dbReference type="Proteomes" id="UP000606974"/>
    </source>
</evidence>
<comment type="caution">
    <text evidence="11">The sequence shown here is derived from an EMBL/GenBank/DDBJ whole genome shotgun (WGS) entry which is preliminary data.</text>
</comment>
<sequence length="237" mass="23954">MMLCHSLLVPFFAALVPVSAHFELNYPTVRGFNEDNLGTGPCGGFDTPSSQRTSVSTTSLALSLRMGHDENAVQVLMGMGDNPGNNFNITLVSTFRQEGLGEFCLPEIPLPSNLGIMDGMNATLQVVTNGDPAGGLYNCADITFTTGTVNPPSQCTNGTGVKASPFPSQAAARNANESTPQGQAQSGSTGETGSSSQSGSATGSSTAATSTPTGKAAAASVGWGLLGAVFLGAAAIL</sequence>
<keyword evidence="5" id="KW-0472">Membrane</keyword>
<evidence type="ECO:0000256" key="3">
    <source>
        <dbReference type="ARBA" id="ARBA00022622"/>
    </source>
</evidence>
<protein>
    <recommendedName>
        <fullName evidence="10">Copper acquisition factor BIM1-like domain-containing protein</fullName>
    </recommendedName>
</protein>
<evidence type="ECO:0000256" key="6">
    <source>
        <dbReference type="ARBA" id="ARBA00023180"/>
    </source>
</evidence>
<dbReference type="GO" id="GO:0098552">
    <property type="term" value="C:side of membrane"/>
    <property type="evidence" value="ECO:0007669"/>
    <property type="project" value="UniProtKB-KW"/>
</dbReference>
<feature type="chain" id="PRO_5034401508" description="Copper acquisition factor BIM1-like domain-containing protein" evidence="9">
    <location>
        <begin position="21"/>
        <end position="237"/>
    </location>
</feature>
<evidence type="ECO:0000313" key="11">
    <source>
        <dbReference type="EMBL" id="KAF7504923.1"/>
    </source>
</evidence>
<evidence type="ECO:0000256" key="8">
    <source>
        <dbReference type="SAM" id="MobiDB-lite"/>
    </source>
</evidence>
<proteinExistence type="predicted"/>
<keyword evidence="2" id="KW-1003">Cell membrane</keyword>
<feature type="region of interest" description="Disordered" evidence="8">
    <location>
        <begin position="155"/>
        <end position="212"/>
    </location>
</feature>
<dbReference type="Proteomes" id="UP000606974">
    <property type="component" value="Unassembled WGS sequence"/>
</dbReference>
<evidence type="ECO:0000259" key="10">
    <source>
        <dbReference type="Pfam" id="PF20238"/>
    </source>
</evidence>
<dbReference type="InterPro" id="IPR046530">
    <property type="entry name" value="BIM1-like_dom"/>
</dbReference>
<dbReference type="EMBL" id="JAACFV010000123">
    <property type="protein sequence ID" value="KAF7504923.1"/>
    <property type="molecule type" value="Genomic_DNA"/>
</dbReference>
<keyword evidence="6" id="KW-0325">Glycoprotein</keyword>
<dbReference type="AlphaFoldDB" id="A0A8H7A9Z8"/>
<evidence type="ECO:0000256" key="5">
    <source>
        <dbReference type="ARBA" id="ARBA00023136"/>
    </source>
</evidence>
<keyword evidence="12" id="KW-1185">Reference proteome</keyword>
<keyword evidence="4 9" id="KW-0732">Signal</keyword>
<dbReference type="GO" id="GO:0005886">
    <property type="term" value="C:plasma membrane"/>
    <property type="evidence" value="ECO:0007669"/>
    <property type="project" value="UniProtKB-SubCell"/>
</dbReference>
<reference evidence="11" key="1">
    <citation type="submission" date="2020-02" db="EMBL/GenBank/DDBJ databases">
        <authorList>
            <person name="Palmer J.M."/>
        </authorList>
    </citation>
    <scope>NUCLEOTIDE SEQUENCE</scope>
    <source>
        <strain evidence="11">EPUS1.4</strain>
        <tissue evidence="11">Thallus</tissue>
    </source>
</reference>
<evidence type="ECO:0000256" key="4">
    <source>
        <dbReference type="ARBA" id="ARBA00022729"/>
    </source>
</evidence>
<dbReference type="CDD" id="cd21176">
    <property type="entry name" value="LPMO_auxiliary-like"/>
    <property type="match status" value="1"/>
</dbReference>
<keyword evidence="3" id="KW-0336">GPI-anchor</keyword>
<keyword evidence="7" id="KW-0449">Lipoprotein</keyword>
<dbReference type="PANTHER" id="PTHR34992:SF1">
    <property type="entry name" value="COPPER ACQUISITION FACTOR BIM1-LIKE DOMAIN-CONTAINING PROTEIN"/>
    <property type="match status" value="1"/>
</dbReference>
<dbReference type="InterPro" id="IPR046936">
    <property type="entry name" value="BIM1-like"/>
</dbReference>
<feature type="signal peptide" evidence="9">
    <location>
        <begin position="1"/>
        <end position="20"/>
    </location>
</feature>
<evidence type="ECO:0000256" key="7">
    <source>
        <dbReference type="ARBA" id="ARBA00023288"/>
    </source>
</evidence>
<dbReference type="PANTHER" id="PTHR34992">
    <property type="entry name" value="HYPHAL ANASTAMOSIS-7 PROTEIN"/>
    <property type="match status" value="1"/>
</dbReference>
<name>A0A8H7A9Z8_9EURO</name>
<feature type="compositionally biased region" description="Low complexity" evidence="8">
    <location>
        <begin position="181"/>
        <end position="212"/>
    </location>
</feature>
<evidence type="ECO:0000256" key="9">
    <source>
        <dbReference type="SAM" id="SignalP"/>
    </source>
</evidence>
<dbReference type="Pfam" id="PF20238">
    <property type="entry name" value="BIM1-like_dom"/>
    <property type="match status" value="1"/>
</dbReference>
<dbReference type="OrthoDB" id="2146436at2759"/>
<comment type="subcellular location">
    <subcellularLocation>
        <location evidence="1">Cell membrane</location>
        <topology evidence="1">Lipid-anchor</topology>
        <topology evidence="1">GPI-anchor</topology>
    </subcellularLocation>
</comment>
<evidence type="ECO:0000256" key="2">
    <source>
        <dbReference type="ARBA" id="ARBA00022475"/>
    </source>
</evidence>
<organism evidence="11 12">
    <name type="scientific">Endocarpon pusillum</name>
    <dbReference type="NCBI Taxonomy" id="364733"/>
    <lineage>
        <taxon>Eukaryota</taxon>
        <taxon>Fungi</taxon>
        <taxon>Dikarya</taxon>
        <taxon>Ascomycota</taxon>
        <taxon>Pezizomycotina</taxon>
        <taxon>Eurotiomycetes</taxon>
        <taxon>Chaetothyriomycetidae</taxon>
        <taxon>Verrucariales</taxon>
        <taxon>Verrucariaceae</taxon>
        <taxon>Endocarpon</taxon>
    </lineage>
</organism>
<accession>A0A8H7A9Z8</accession>